<evidence type="ECO:0000313" key="2">
    <source>
        <dbReference type="Proteomes" id="UP000248405"/>
    </source>
</evidence>
<accession>A0A319BV59</accession>
<dbReference type="AlphaFoldDB" id="A0A319BV59"/>
<reference evidence="1" key="1">
    <citation type="submission" date="2016-12" db="EMBL/GenBank/DDBJ databases">
        <title>The genomes of Aspergillus section Nigri reveals drivers in fungal speciation.</title>
        <authorList>
            <consortium name="DOE Joint Genome Institute"/>
            <person name="Vesth T.C."/>
            <person name="Nybo J."/>
            <person name="Theobald S."/>
            <person name="Brandl J."/>
            <person name="Frisvad J.C."/>
            <person name="Nielsen K.F."/>
            <person name="Lyhne E.K."/>
            <person name="Kogle M.E."/>
            <person name="Kuo A."/>
            <person name="Riley R."/>
            <person name="Clum A."/>
            <person name="Nolan M."/>
            <person name="Lipzen A."/>
            <person name="Salamov A."/>
            <person name="Henrissat B."/>
            <person name="Wiebenga A."/>
            <person name="De Vries R.P."/>
            <person name="Grigoriev I.V."/>
            <person name="Mortensen U.H."/>
            <person name="Andersen M.R."/>
            <person name="Baker S.E."/>
        </authorList>
    </citation>
    <scope>NUCLEOTIDE SEQUENCE [LARGE SCALE GENOMIC DNA]</scope>
    <source>
        <strain evidence="1">CBS 113365</strain>
    </source>
</reference>
<gene>
    <name evidence="1" type="ORF">BO88DRAFT_425387</name>
</gene>
<name>A0A319BV59_ASPVC</name>
<keyword evidence="2" id="KW-1185">Reference proteome</keyword>
<dbReference type="GeneID" id="37213419"/>
<sequence length="165" mass="18202">MARTEDYLVDHSGRSVRTAGDEDGQMIAWRFGDLRPTSGNISGPFSIWLDRAIGYSCPCLTRAASDAYLDKVCLGLGIGVSSAVWLEFTTSGHQSTCRNIAYQGSLTLGHFQAGAMVLPRDSHPKDSYCTLTEDNSLRLASLHTNPRDTAVTVCFQCYSYYCRRE</sequence>
<dbReference type="EMBL" id="KZ821623">
    <property type="protein sequence ID" value="PYH69723.1"/>
    <property type="molecule type" value="Genomic_DNA"/>
</dbReference>
<protein>
    <submittedName>
        <fullName evidence="1">Uncharacterized protein</fullName>
    </submittedName>
</protein>
<dbReference type="Proteomes" id="UP000248405">
    <property type="component" value="Unassembled WGS sequence"/>
</dbReference>
<dbReference type="RefSeq" id="XP_025563517.1">
    <property type="nucleotide sequence ID" value="XM_025708827.1"/>
</dbReference>
<evidence type="ECO:0000313" key="1">
    <source>
        <dbReference type="EMBL" id="PYH69723.1"/>
    </source>
</evidence>
<proteinExistence type="predicted"/>
<organism evidence="1 2">
    <name type="scientific">Aspergillus vadensis (strain CBS 113365 / IMI 142717 / IBT 24658)</name>
    <dbReference type="NCBI Taxonomy" id="1448311"/>
    <lineage>
        <taxon>Eukaryota</taxon>
        <taxon>Fungi</taxon>
        <taxon>Dikarya</taxon>
        <taxon>Ascomycota</taxon>
        <taxon>Pezizomycotina</taxon>
        <taxon>Eurotiomycetes</taxon>
        <taxon>Eurotiomycetidae</taxon>
        <taxon>Eurotiales</taxon>
        <taxon>Aspergillaceae</taxon>
        <taxon>Aspergillus</taxon>
        <taxon>Aspergillus subgen. Circumdati</taxon>
    </lineage>
</organism>